<sequence>MKELFVGVDVGSVSTNIVILDDKNNLLENKYVRTRGNPIKVITEAMKEVGNKYKDNDIKGVGTTGSGRNLADIILGADIVKNEITAHAIAAINFIPDVKTILEIGGQDSKIILIDNGIVTDFAMNTVCAAGTGSFLDRQSQRLGIEIQDFGDIAIQSENPVRIAGRCAVFAESDMIHKQQLGHNQEDIINGLCEALVRNYLNNLAKGKNIKEPIVFQGGVAANKGIKKAFEKYLGKEIYIPEYHDVMGAIGAAILAKEKIKKAKHTRFRGFDSIKLDYKVRGFECNDCPNMCEVVEIIADNKVLARWQDKCGKHSNYINNNDKLA</sequence>
<dbReference type="NCBIfam" id="TIGR00241">
    <property type="entry name" value="CoA_E_activ"/>
    <property type="match status" value="1"/>
</dbReference>
<dbReference type="AlphaFoldDB" id="A0A942ZAE3"/>
<dbReference type="GO" id="GO:0051536">
    <property type="term" value="F:iron-sulfur cluster binding"/>
    <property type="evidence" value="ECO:0007669"/>
    <property type="project" value="UniProtKB-KW"/>
</dbReference>
<keyword evidence="7" id="KW-1185">Reference proteome</keyword>
<dbReference type="InterPro" id="IPR008275">
    <property type="entry name" value="CoA_E_activase_dom"/>
</dbReference>
<dbReference type="PANTHER" id="PTHR32329">
    <property type="entry name" value="BIFUNCTIONAL PROTEIN [INCLUDES 2-HYDROXYACYL-COA DEHYDRATASE (N-TER) AND ITS ACTIVATOR DOMAIN (C_TERM)-RELATED"/>
    <property type="match status" value="1"/>
</dbReference>
<protein>
    <submittedName>
        <fullName evidence="6">2-hydroxyglutaryl-CoA dehydratase</fullName>
    </submittedName>
</protein>
<accession>A0A942ZAE3</accession>
<dbReference type="CDD" id="cd24035">
    <property type="entry name" value="ASKHA_NBD_O66634-like_rpt2"/>
    <property type="match status" value="1"/>
</dbReference>
<evidence type="ECO:0000256" key="1">
    <source>
        <dbReference type="ARBA" id="ARBA00001966"/>
    </source>
</evidence>
<dbReference type="PANTHER" id="PTHR32329:SF7">
    <property type="entry name" value="ACTIVATOR OF 2-HYDROXYACYL-COA-HYDRATASE"/>
    <property type="match status" value="1"/>
</dbReference>
<evidence type="ECO:0000313" key="6">
    <source>
        <dbReference type="EMBL" id="MBS4540159.1"/>
    </source>
</evidence>
<dbReference type="InterPro" id="IPR002731">
    <property type="entry name" value="ATPase_BadF"/>
</dbReference>
<evidence type="ECO:0000256" key="3">
    <source>
        <dbReference type="ARBA" id="ARBA00023004"/>
    </source>
</evidence>
<keyword evidence="4" id="KW-0411">Iron-sulfur</keyword>
<comment type="caution">
    <text evidence="6">The sequence shown here is derived from an EMBL/GenBank/DDBJ whole genome shotgun (WGS) entry which is preliminary data.</text>
</comment>
<gene>
    <name evidence="6" type="ORF">GOQ27_16895</name>
</gene>
<dbReference type="Proteomes" id="UP000724672">
    <property type="component" value="Unassembled WGS sequence"/>
</dbReference>
<reference evidence="6" key="1">
    <citation type="submission" date="2019-12" db="EMBL/GenBank/DDBJ databases">
        <title>Clostridiaceae gen. nov. sp. nov., isolated from sediment in Xinjiang, China.</title>
        <authorList>
            <person name="Zhang R."/>
        </authorList>
    </citation>
    <scope>NUCLEOTIDE SEQUENCE</scope>
    <source>
        <strain evidence="6">D2Q-11</strain>
    </source>
</reference>
<dbReference type="InterPro" id="IPR051805">
    <property type="entry name" value="Dehydratase_Activator_Redct"/>
</dbReference>
<dbReference type="Gene3D" id="3.30.420.40">
    <property type="match status" value="2"/>
</dbReference>
<keyword evidence="2" id="KW-0479">Metal-binding</keyword>
<dbReference type="RefSeq" id="WP_203368046.1">
    <property type="nucleotide sequence ID" value="NZ_WSFT01000053.1"/>
</dbReference>
<proteinExistence type="predicted"/>
<dbReference type="SUPFAM" id="SSF53067">
    <property type="entry name" value="Actin-like ATPase domain"/>
    <property type="match status" value="1"/>
</dbReference>
<comment type="cofactor">
    <cofactor evidence="1">
        <name>[4Fe-4S] cluster</name>
        <dbReference type="ChEBI" id="CHEBI:49883"/>
    </cofactor>
</comment>
<evidence type="ECO:0000259" key="5">
    <source>
        <dbReference type="Pfam" id="PF01869"/>
    </source>
</evidence>
<dbReference type="GO" id="GO:0046872">
    <property type="term" value="F:metal ion binding"/>
    <property type="evidence" value="ECO:0007669"/>
    <property type="project" value="UniProtKB-KW"/>
</dbReference>
<evidence type="ECO:0000256" key="4">
    <source>
        <dbReference type="ARBA" id="ARBA00023014"/>
    </source>
</evidence>
<dbReference type="Pfam" id="PF01869">
    <property type="entry name" value="BcrAD_BadFG"/>
    <property type="match status" value="1"/>
</dbReference>
<feature type="domain" description="ATPase BadF/BadG/BcrA/BcrD type" evidence="5">
    <location>
        <begin position="6"/>
        <end position="256"/>
    </location>
</feature>
<dbReference type="InterPro" id="IPR043129">
    <property type="entry name" value="ATPase_NBD"/>
</dbReference>
<evidence type="ECO:0000256" key="2">
    <source>
        <dbReference type="ARBA" id="ARBA00022723"/>
    </source>
</evidence>
<evidence type="ECO:0000313" key="7">
    <source>
        <dbReference type="Proteomes" id="UP000724672"/>
    </source>
</evidence>
<organism evidence="6 7">
    <name type="scientific">Anaeromonas frigoriresistens</name>
    <dbReference type="NCBI Taxonomy" id="2683708"/>
    <lineage>
        <taxon>Bacteria</taxon>
        <taxon>Bacillati</taxon>
        <taxon>Bacillota</taxon>
        <taxon>Tissierellia</taxon>
        <taxon>Tissierellales</taxon>
        <taxon>Thermohalobacteraceae</taxon>
        <taxon>Anaeromonas</taxon>
    </lineage>
</organism>
<keyword evidence="3" id="KW-0408">Iron</keyword>
<dbReference type="EMBL" id="WSFT01000053">
    <property type="protein sequence ID" value="MBS4540159.1"/>
    <property type="molecule type" value="Genomic_DNA"/>
</dbReference>
<name>A0A942ZAE3_9FIRM</name>